<dbReference type="RefSeq" id="WP_188704674.1">
    <property type="nucleotide sequence ID" value="NZ_BMLX01000003.1"/>
</dbReference>
<proteinExistence type="predicted"/>
<dbReference type="InterPro" id="IPR013976">
    <property type="entry name" value="HDOD"/>
</dbReference>
<dbReference type="Proteomes" id="UP000637267">
    <property type="component" value="Unassembled WGS sequence"/>
</dbReference>
<dbReference type="EMBL" id="BMLX01000003">
    <property type="protein sequence ID" value="GGP22341.1"/>
    <property type="molecule type" value="Genomic_DNA"/>
</dbReference>
<protein>
    <recommendedName>
        <fullName evidence="1">HDOD domain-containing protein</fullName>
    </recommendedName>
</protein>
<evidence type="ECO:0000259" key="1">
    <source>
        <dbReference type="PROSITE" id="PS51833"/>
    </source>
</evidence>
<dbReference type="Gene3D" id="1.10.3210.10">
    <property type="entry name" value="Hypothetical protein af1432"/>
    <property type="match status" value="1"/>
</dbReference>
<dbReference type="Pfam" id="PF08668">
    <property type="entry name" value="HDOD"/>
    <property type="match status" value="1"/>
</dbReference>
<reference evidence="3" key="1">
    <citation type="journal article" date="2019" name="Int. J. Syst. Evol. Microbiol.">
        <title>The Global Catalogue of Microorganisms (GCM) 10K type strain sequencing project: providing services to taxonomists for standard genome sequencing and annotation.</title>
        <authorList>
            <consortium name="The Broad Institute Genomics Platform"/>
            <consortium name="The Broad Institute Genome Sequencing Center for Infectious Disease"/>
            <person name="Wu L."/>
            <person name="Ma J."/>
        </authorList>
    </citation>
    <scope>NUCLEOTIDE SEQUENCE [LARGE SCALE GENOMIC DNA]</scope>
    <source>
        <strain evidence="3">CGMCC 1.8859</strain>
    </source>
</reference>
<feature type="domain" description="HDOD" evidence="1">
    <location>
        <begin position="23"/>
        <end position="215"/>
    </location>
</feature>
<sequence>MLTSAQKHWDVEQWTHYLKVQEIPVMPRTKGLLDLLVEHADTVAPKRLVELANSDSFLALRLLRYAEAHRSHHLGRESTTPLSAILHTGTDNLIKLIENAPVCSDEQEGLLLSESRCARAGMLARQWAGWRADISPEEVALAALLAEMGEMLLWHFAPEIPLAVQDEMQSGRATRTLQAQQQVAGFAFKTLSLSLASAWHLPPLIAMLIKGVDNIRANIARIANDTARHLQSDPRNPAIPSDIIALHHFLPNTSYATLLAPLDLTETYRDEVLLAIARENEHGQGAHHS</sequence>
<name>A0ABQ2PAG0_9NEIS</name>
<accession>A0ABQ2PAG0</accession>
<comment type="caution">
    <text evidence="2">The sequence shown here is derived from an EMBL/GenBank/DDBJ whole genome shotgun (WGS) entry which is preliminary data.</text>
</comment>
<gene>
    <name evidence="2" type="ORF">GCM10010970_24750</name>
</gene>
<keyword evidence="3" id="KW-1185">Reference proteome</keyword>
<evidence type="ECO:0000313" key="2">
    <source>
        <dbReference type="EMBL" id="GGP22341.1"/>
    </source>
</evidence>
<dbReference type="SUPFAM" id="SSF109604">
    <property type="entry name" value="HD-domain/PDEase-like"/>
    <property type="match status" value="1"/>
</dbReference>
<dbReference type="PROSITE" id="PS51833">
    <property type="entry name" value="HDOD"/>
    <property type="match status" value="1"/>
</dbReference>
<organism evidence="2 3">
    <name type="scientific">Silvimonas iriomotensis</name>
    <dbReference type="NCBI Taxonomy" id="449662"/>
    <lineage>
        <taxon>Bacteria</taxon>
        <taxon>Pseudomonadati</taxon>
        <taxon>Pseudomonadota</taxon>
        <taxon>Betaproteobacteria</taxon>
        <taxon>Neisseriales</taxon>
        <taxon>Chitinibacteraceae</taxon>
        <taxon>Silvimonas</taxon>
    </lineage>
</organism>
<evidence type="ECO:0000313" key="3">
    <source>
        <dbReference type="Proteomes" id="UP000637267"/>
    </source>
</evidence>